<name>A0A803QDX2_CANSA</name>
<reference evidence="2" key="1">
    <citation type="submission" date="2018-11" db="EMBL/GenBank/DDBJ databases">
        <authorList>
            <person name="Grassa J C."/>
        </authorList>
    </citation>
    <scope>NUCLEOTIDE SEQUENCE [LARGE SCALE GENOMIC DNA]</scope>
</reference>
<reference evidence="2" key="2">
    <citation type="submission" date="2021-03" db="UniProtKB">
        <authorList>
            <consortium name="EnsemblPlants"/>
        </authorList>
    </citation>
    <scope>IDENTIFICATION</scope>
</reference>
<organism evidence="2 3">
    <name type="scientific">Cannabis sativa</name>
    <name type="common">Hemp</name>
    <name type="synonym">Marijuana</name>
    <dbReference type="NCBI Taxonomy" id="3483"/>
    <lineage>
        <taxon>Eukaryota</taxon>
        <taxon>Viridiplantae</taxon>
        <taxon>Streptophyta</taxon>
        <taxon>Embryophyta</taxon>
        <taxon>Tracheophyta</taxon>
        <taxon>Spermatophyta</taxon>
        <taxon>Magnoliopsida</taxon>
        <taxon>eudicotyledons</taxon>
        <taxon>Gunneridae</taxon>
        <taxon>Pentapetalae</taxon>
        <taxon>rosids</taxon>
        <taxon>fabids</taxon>
        <taxon>Rosales</taxon>
        <taxon>Cannabaceae</taxon>
        <taxon>Cannabis</taxon>
    </lineage>
</organism>
<dbReference type="EMBL" id="UZAU01000765">
    <property type="status" value="NOT_ANNOTATED_CDS"/>
    <property type="molecule type" value="Genomic_DNA"/>
</dbReference>
<proteinExistence type="predicted"/>
<evidence type="ECO:0000256" key="1">
    <source>
        <dbReference type="SAM" id="MobiDB-lite"/>
    </source>
</evidence>
<dbReference type="EnsemblPlants" id="evm.model.09.1272">
    <property type="protein sequence ID" value="cds.evm.model.09.1272"/>
    <property type="gene ID" value="evm.TU.09.1272"/>
</dbReference>
<sequence length="156" mass="17227">MISGCPHIGGTTRNKLKHYAKALDYDGEISKVNQHIAQRPRLMDQPITFTEEDAKLVCFPHHELLADRELSPSSSQLTGFNGTTLVPMGKVRLPITLCPDTPQRVTTASSSSQDELDPRIGSKTTLEPMEDIEEVRICDEDPTKVKGLGKGLDLEE</sequence>
<keyword evidence="3" id="KW-1185">Reference proteome</keyword>
<dbReference type="Proteomes" id="UP000596661">
    <property type="component" value="Chromosome 9"/>
</dbReference>
<feature type="region of interest" description="Disordered" evidence="1">
    <location>
        <begin position="101"/>
        <end position="127"/>
    </location>
</feature>
<dbReference type="Gramene" id="evm.model.09.1272">
    <property type="protein sequence ID" value="cds.evm.model.09.1272"/>
    <property type="gene ID" value="evm.TU.09.1272"/>
</dbReference>
<evidence type="ECO:0000313" key="2">
    <source>
        <dbReference type="EnsemblPlants" id="cds.evm.model.09.1272"/>
    </source>
</evidence>
<dbReference type="AlphaFoldDB" id="A0A803QDX2"/>
<protein>
    <submittedName>
        <fullName evidence="2">Uncharacterized protein</fullName>
    </submittedName>
</protein>
<evidence type="ECO:0000313" key="3">
    <source>
        <dbReference type="Proteomes" id="UP000596661"/>
    </source>
</evidence>
<accession>A0A803QDX2</accession>
<feature type="compositionally biased region" description="Polar residues" evidence="1">
    <location>
        <begin position="103"/>
        <end position="113"/>
    </location>
</feature>